<sequence length="128" mass="14053">MNERTFQLPGGAPVQWRVCDNNGRRRTLQCLFFTRRTVVHVAAFNWLRTADASGDLAQLLLRCLLVARSRRLVGLGLLQNAGPSCDQKAIGVRIANGTMKSIDIGAAPQAGGHIRSDEQRSAGRKWQA</sequence>
<dbReference type="Proteomes" id="UP000673383">
    <property type="component" value="Unassembled WGS sequence"/>
</dbReference>
<dbReference type="EMBL" id="JAFICZ010000001">
    <property type="protein sequence ID" value="MBP1290423.1"/>
    <property type="molecule type" value="Genomic_DNA"/>
</dbReference>
<evidence type="ECO:0000313" key="3">
    <source>
        <dbReference type="Proteomes" id="UP000673383"/>
    </source>
</evidence>
<name>A0A8I2C186_BRAEL</name>
<dbReference type="RefSeq" id="WP_155258815.1">
    <property type="nucleotide sequence ID" value="NZ_CP126003.1"/>
</dbReference>
<gene>
    <name evidence="2" type="ORF">JOH49_000176</name>
</gene>
<dbReference type="AlphaFoldDB" id="A0A8I2C186"/>
<evidence type="ECO:0000313" key="2">
    <source>
        <dbReference type="EMBL" id="MBP1290423.1"/>
    </source>
</evidence>
<protein>
    <submittedName>
        <fullName evidence="2">Uncharacterized protein</fullName>
    </submittedName>
</protein>
<reference evidence="2" key="1">
    <citation type="submission" date="2021-02" db="EMBL/GenBank/DDBJ databases">
        <title>Genomic Encyclopedia of Type Strains, Phase IV (KMG-V): Genome sequencing to study the core and pangenomes of soil and plant-associated prokaryotes.</title>
        <authorList>
            <person name="Whitman W."/>
        </authorList>
    </citation>
    <scope>NUCLEOTIDE SEQUENCE</scope>
    <source>
        <strain evidence="2">USDA 406</strain>
    </source>
</reference>
<evidence type="ECO:0000256" key="1">
    <source>
        <dbReference type="SAM" id="MobiDB-lite"/>
    </source>
</evidence>
<accession>A0A8I2C186</accession>
<comment type="caution">
    <text evidence="2">The sequence shown here is derived from an EMBL/GenBank/DDBJ whole genome shotgun (WGS) entry which is preliminary data.</text>
</comment>
<organism evidence="2 3">
    <name type="scientific">Bradyrhizobium elkanii</name>
    <dbReference type="NCBI Taxonomy" id="29448"/>
    <lineage>
        <taxon>Bacteria</taxon>
        <taxon>Pseudomonadati</taxon>
        <taxon>Pseudomonadota</taxon>
        <taxon>Alphaproteobacteria</taxon>
        <taxon>Hyphomicrobiales</taxon>
        <taxon>Nitrobacteraceae</taxon>
        <taxon>Bradyrhizobium</taxon>
    </lineage>
</organism>
<proteinExistence type="predicted"/>
<feature type="region of interest" description="Disordered" evidence="1">
    <location>
        <begin position="108"/>
        <end position="128"/>
    </location>
</feature>